<dbReference type="EMBL" id="JAAFYZ010000220">
    <property type="protein sequence ID" value="MBS2552933.1"/>
    <property type="molecule type" value="Genomic_DNA"/>
</dbReference>
<dbReference type="RefSeq" id="WP_212019001.1">
    <property type="nucleotide sequence ID" value="NZ_JAAFYZ010000220.1"/>
</dbReference>
<gene>
    <name evidence="3" type="ORF">KGQ19_39380</name>
</gene>
<accession>A0ABS5L3L1</accession>
<keyword evidence="2" id="KW-0472">Membrane</keyword>
<feature type="compositionally biased region" description="Polar residues" evidence="1">
    <location>
        <begin position="501"/>
        <end position="510"/>
    </location>
</feature>
<feature type="transmembrane region" description="Helical" evidence="2">
    <location>
        <begin position="126"/>
        <end position="145"/>
    </location>
</feature>
<feature type="transmembrane region" description="Helical" evidence="2">
    <location>
        <begin position="395"/>
        <end position="415"/>
    </location>
</feature>
<feature type="region of interest" description="Disordered" evidence="1">
    <location>
        <begin position="476"/>
        <end position="529"/>
    </location>
</feature>
<keyword evidence="4" id="KW-1185">Reference proteome</keyword>
<protein>
    <recommendedName>
        <fullName evidence="5">Integral membrane protein</fullName>
    </recommendedName>
</protein>
<evidence type="ECO:0008006" key="5">
    <source>
        <dbReference type="Google" id="ProtNLM"/>
    </source>
</evidence>
<evidence type="ECO:0000313" key="4">
    <source>
        <dbReference type="Proteomes" id="UP000730482"/>
    </source>
</evidence>
<organism evidence="3 4">
    <name type="scientific">Catenulispora pinistramenti</name>
    <dbReference type="NCBI Taxonomy" id="2705254"/>
    <lineage>
        <taxon>Bacteria</taxon>
        <taxon>Bacillati</taxon>
        <taxon>Actinomycetota</taxon>
        <taxon>Actinomycetes</taxon>
        <taxon>Catenulisporales</taxon>
        <taxon>Catenulisporaceae</taxon>
        <taxon>Catenulispora</taxon>
    </lineage>
</organism>
<feature type="compositionally biased region" description="Polar residues" evidence="1">
    <location>
        <begin position="482"/>
        <end position="493"/>
    </location>
</feature>
<feature type="transmembrane region" description="Helical" evidence="2">
    <location>
        <begin position="85"/>
        <end position="106"/>
    </location>
</feature>
<feature type="transmembrane region" description="Helical" evidence="2">
    <location>
        <begin position="291"/>
        <end position="314"/>
    </location>
</feature>
<proteinExistence type="predicted"/>
<comment type="caution">
    <text evidence="3">The sequence shown here is derived from an EMBL/GenBank/DDBJ whole genome shotgun (WGS) entry which is preliminary data.</text>
</comment>
<keyword evidence="2" id="KW-1133">Transmembrane helix</keyword>
<dbReference type="Proteomes" id="UP000730482">
    <property type="component" value="Unassembled WGS sequence"/>
</dbReference>
<feature type="transmembrane region" description="Helical" evidence="2">
    <location>
        <begin position="151"/>
        <end position="171"/>
    </location>
</feature>
<evidence type="ECO:0000256" key="2">
    <source>
        <dbReference type="SAM" id="Phobius"/>
    </source>
</evidence>
<name>A0ABS5L3L1_9ACTN</name>
<feature type="compositionally biased region" description="Basic and acidic residues" evidence="1">
    <location>
        <begin position="511"/>
        <end position="522"/>
    </location>
</feature>
<feature type="transmembrane region" description="Helical" evidence="2">
    <location>
        <begin position="222"/>
        <end position="239"/>
    </location>
</feature>
<evidence type="ECO:0000313" key="3">
    <source>
        <dbReference type="EMBL" id="MBS2552933.1"/>
    </source>
</evidence>
<feature type="transmembrane region" description="Helical" evidence="2">
    <location>
        <begin position="55"/>
        <end position="73"/>
    </location>
</feature>
<keyword evidence="2" id="KW-0812">Transmembrane</keyword>
<sequence length="529" mass="58856">MSTPTLTRGARAMAAKRDERRALADAHLHLDDVEKWFIKRGLPHFIESYKPTEDVFNRALPLFVVLVVVQMGLELTSKTVTWKDRLIGGAIGFAAVVVVILVANLIRQPQRWYRWPRKIGPAEITLLVLLGPVVGKLSGAGWGAVVADFVANILVLALVYLLVAYAILPVLKWALKHSFEELGNLGNLASKALPMLALFGTFLFLNVDMWHIASSFDKRSQLWYTTLFFAAITLLFLMVRLPGEVKNLQGDYYLEAVVAASADTPLHEHVGELDDELPQLRTDRRQRVNMLFVLAFTQVIQILLLSVVVFVYFVSLGKLAVTDGQIADWLKSPECTVPGVHASQLAHENAAAVAQTCHFSTEEQGATWLKIIQPGRLFGFPARIPGTNLLFSEPLLRTAILLTTFSAFFFAVSAVTDEAYRKDFFESITGRLAKCLTIRCGYVNLYEKATRHALNETGVDPKAMDEDHRRTVQVPSMVADPNTRTQQLSSFQPSGGYPASLSGQKQIPEQSTHEAMSDDPLKRWPQQNS</sequence>
<reference evidence="3 4" key="1">
    <citation type="submission" date="2020-02" db="EMBL/GenBank/DDBJ databases">
        <title>Acidophilic actinobacteria isolated from forest soil.</title>
        <authorList>
            <person name="Golinska P."/>
        </authorList>
    </citation>
    <scope>NUCLEOTIDE SEQUENCE [LARGE SCALE GENOMIC DNA]</scope>
    <source>
        <strain evidence="3 4">NL8</strain>
    </source>
</reference>
<feature type="transmembrane region" description="Helical" evidence="2">
    <location>
        <begin position="192"/>
        <end position="210"/>
    </location>
</feature>
<evidence type="ECO:0000256" key="1">
    <source>
        <dbReference type="SAM" id="MobiDB-lite"/>
    </source>
</evidence>